<accession>A0A346PHH6</accession>
<evidence type="ECO:0000256" key="1">
    <source>
        <dbReference type="SAM" id="MobiDB-lite"/>
    </source>
</evidence>
<dbReference type="KEGG" id="nan:AArc1_2658"/>
<feature type="compositionally biased region" description="Low complexity" evidence="1">
    <location>
        <begin position="23"/>
        <end position="32"/>
    </location>
</feature>
<dbReference type="RefSeq" id="WP_117364978.1">
    <property type="nucleotide sequence ID" value="NZ_CP024047.1"/>
</dbReference>
<protein>
    <submittedName>
        <fullName evidence="2">Uncharacterized protein</fullName>
    </submittedName>
</protein>
<feature type="region of interest" description="Disordered" evidence="1">
    <location>
        <begin position="1"/>
        <end position="41"/>
    </location>
</feature>
<evidence type="ECO:0000313" key="3">
    <source>
        <dbReference type="Proteomes" id="UP000258707"/>
    </source>
</evidence>
<evidence type="ECO:0000313" key="2">
    <source>
        <dbReference type="EMBL" id="AXR78971.1"/>
    </source>
</evidence>
<proteinExistence type="predicted"/>
<sequence length="120" mass="13177">MSEKDPAGRENARQSDRSIAFETSAADCTTASDDAEIPILERPQVSVEDAARVLADLKDSRPTDRELAVVRAFDAAERKTLRPRRLPGYYTTGGQQFAVEGRTTGEWLVTNHAISVGDVR</sequence>
<reference evidence="3" key="1">
    <citation type="submission" date="2017-10" db="EMBL/GenBank/DDBJ databases">
        <title>Phenotypic and genomic properties of facultatively anaerobic sulfur-reducing natronoarchaea from hypersaline soda lakes.</title>
        <authorList>
            <person name="Sorokin D.Y."/>
            <person name="Kublanov I.V."/>
            <person name="Roman P."/>
            <person name="Sinninghe Damste J.S."/>
            <person name="Golyshin P.N."/>
            <person name="Rojo D."/>
            <person name="Ciordia S."/>
            <person name="Mena Md.C."/>
            <person name="Ferrer M."/>
            <person name="Messina E."/>
            <person name="Smedile F."/>
            <person name="La Spada G."/>
            <person name="La Cono V."/>
            <person name="Yakimov M.M."/>
        </authorList>
    </citation>
    <scope>NUCLEOTIDE SEQUENCE [LARGE SCALE GENOMIC DNA]</scope>
    <source>
        <strain evidence="3">AArc1</strain>
    </source>
</reference>
<dbReference type="EMBL" id="CP024047">
    <property type="protein sequence ID" value="AXR78971.1"/>
    <property type="molecule type" value="Genomic_DNA"/>
</dbReference>
<dbReference type="GeneID" id="37639427"/>
<organism evidence="2 3">
    <name type="scientific">Natrarchaeobaculum sulfurireducens</name>
    <dbReference type="NCBI Taxonomy" id="2044521"/>
    <lineage>
        <taxon>Archaea</taxon>
        <taxon>Methanobacteriati</taxon>
        <taxon>Methanobacteriota</taxon>
        <taxon>Stenosarchaea group</taxon>
        <taxon>Halobacteria</taxon>
        <taxon>Halobacteriales</taxon>
        <taxon>Natrialbaceae</taxon>
        <taxon>Natrarchaeobaculum</taxon>
    </lineage>
</organism>
<name>A0A346PHH6_9EURY</name>
<dbReference type="AlphaFoldDB" id="A0A346PHH6"/>
<dbReference type="Proteomes" id="UP000258707">
    <property type="component" value="Chromosome"/>
</dbReference>
<gene>
    <name evidence="2" type="ORF">AArc1_2658</name>
</gene>
<feature type="compositionally biased region" description="Basic and acidic residues" evidence="1">
    <location>
        <begin position="1"/>
        <end position="16"/>
    </location>
</feature>